<comment type="caution">
    <text evidence="2">The sequence shown here is derived from an EMBL/GenBank/DDBJ whole genome shotgun (WGS) entry which is preliminary data.</text>
</comment>
<keyword evidence="3" id="KW-1185">Reference proteome</keyword>
<dbReference type="EMBL" id="VOHS01000020">
    <property type="protein sequence ID" value="TWV99005.1"/>
    <property type="molecule type" value="Genomic_DNA"/>
</dbReference>
<dbReference type="InterPro" id="IPR003594">
    <property type="entry name" value="HATPase_dom"/>
</dbReference>
<keyword evidence="2" id="KW-0808">Transferase</keyword>
<dbReference type="InterPro" id="IPR036890">
    <property type="entry name" value="HATPase_C_sf"/>
</dbReference>
<gene>
    <name evidence="2" type="ORF">FEF09_19185</name>
</gene>
<sequence>MLRLPFLSALFITEAISNIFRHAFTGRKKGIVNISLQSNDGKHYTLLIKDNGEGLPVDFDPYADTSMGLMLMTGLSRQVREPYIFIL</sequence>
<evidence type="ECO:0000259" key="1">
    <source>
        <dbReference type="Pfam" id="PF13581"/>
    </source>
</evidence>
<protein>
    <submittedName>
        <fullName evidence="2">Sensor histidine kinase</fullName>
    </submittedName>
</protein>
<proteinExistence type="predicted"/>
<dbReference type="Pfam" id="PF13581">
    <property type="entry name" value="HATPase_c_2"/>
    <property type="match status" value="1"/>
</dbReference>
<reference evidence="2 3" key="1">
    <citation type="submission" date="2019-08" db="EMBL/GenBank/DDBJ databases">
        <title>Whole genome sequencing of chitin degrading bacteria Chitinophaga pinensis YS16.</title>
        <authorList>
            <person name="Singh R.P."/>
            <person name="Manchanda G."/>
            <person name="Maurya I.K."/>
            <person name="Joshi N.K."/>
            <person name="Srivastava A.K."/>
        </authorList>
    </citation>
    <scope>NUCLEOTIDE SEQUENCE [LARGE SCALE GENOMIC DNA]</scope>
    <source>
        <strain evidence="2 3">YS-16</strain>
    </source>
</reference>
<dbReference type="AlphaFoldDB" id="A0A5C6LU64"/>
<evidence type="ECO:0000313" key="2">
    <source>
        <dbReference type="EMBL" id="TWV99005.1"/>
    </source>
</evidence>
<dbReference type="GO" id="GO:0016301">
    <property type="term" value="F:kinase activity"/>
    <property type="evidence" value="ECO:0007669"/>
    <property type="project" value="UniProtKB-KW"/>
</dbReference>
<accession>A0A5C6LU64</accession>
<keyword evidence="2" id="KW-0418">Kinase</keyword>
<dbReference type="Proteomes" id="UP000318815">
    <property type="component" value="Unassembled WGS sequence"/>
</dbReference>
<dbReference type="Gene3D" id="3.30.565.10">
    <property type="entry name" value="Histidine kinase-like ATPase, C-terminal domain"/>
    <property type="match status" value="1"/>
</dbReference>
<feature type="domain" description="Histidine kinase/HSP90-like ATPase" evidence="1">
    <location>
        <begin position="10"/>
        <end position="79"/>
    </location>
</feature>
<evidence type="ECO:0000313" key="3">
    <source>
        <dbReference type="Proteomes" id="UP000318815"/>
    </source>
</evidence>
<name>A0A5C6LU64_9BACT</name>
<dbReference type="SUPFAM" id="SSF55874">
    <property type="entry name" value="ATPase domain of HSP90 chaperone/DNA topoisomerase II/histidine kinase"/>
    <property type="match status" value="1"/>
</dbReference>
<organism evidence="2 3">
    <name type="scientific">Chitinophaga pinensis</name>
    <dbReference type="NCBI Taxonomy" id="79329"/>
    <lineage>
        <taxon>Bacteria</taxon>
        <taxon>Pseudomonadati</taxon>
        <taxon>Bacteroidota</taxon>
        <taxon>Chitinophagia</taxon>
        <taxon>Chitinophagales</taxon>
        <taxon>Chitinophagaceae</taxon>
        <taxon>Chitinophaga</taxon>
    </lineage>
</organism>